<sequence length="113" mass="11651">MTNKHEAGIKIARQLRTTEHAVDAALAEMFRLGAQMIDGRKAANLAAAVGQESLTEIVSGLSALNAARMATVSAHGGLLEVAQDHGVVWRMDGATESKPGTTGGTTGRLSVVA</sequence>
<accession>A0A975GVB4</accession>
<dbReference type="KEGG" id="bgoe:IFJ75_14245"/>
<keyword evidence="3" id="KW-1185">Reference proteome</keyword>
<dbReference type="Proteomes" id="UP000663918">
    <property type="component" value="Chromosome"/>
</dbReference>
<evidence type="ECO:0000256" key="1">
    <source>
        <dbReference type="SAM" id="MobiDB-lite"/>
    </source>
</evidence>
<feature type="region of interest" description="Disordered" evidence="1">
    <location>
        <begin position="93"/>
        <end position="113"/>
    </location>
</feature>
<dbReference type="RefSeq" id="WP_207868844.1">
    <property type="nucleotide sequence ID" value="NZ_CP062222.1"/>
</dbReference>
<name>A0A975GVB4_9CAUL</name>
<reference evidence="2" key="1">
    <citation type="submission" date="2020-09" db="EMBL/GenBank/DDBJ databases">
        <title>Brevundimonas sp. LVF2 isolated from a puddle in Goettingen, Germany.</title>
        <authorList>
            <person name="Friedrich I."/>
            <person name="Klassen A."/>
            <person name="Hannes N."/>
            <person name="Schneider D."/>
            <person name="Hertel R."/>
            <person name="Daniel R."/>
        </authorList>
    </citation>
    <scope>NUCLEOTIDE SEQUENCE</scope>
    <source>
        <strain evidence="2">LVF2</strain>
    </source>
</reference>
<proteinExistence type="predicted"/>
<dbReference type="EMBL" id="CP062222">
    <property type="protein sequence ID" value="QTC90428.1"/>
    <property type="molecule type" value="Genomic_DNA"/>
</dbReference>
<organism evidence="2 3">
    <name type="scientific">Brevundimonas goettingensis</name>
    <dbReference type="NCBI Taxonomy" id="2774190"/>
    <lineage>
        <taxon>Bacteria</taxon>
        <taxon>Pseudomonadati</taxon>
        <taxon>Pseudomonadota</taxon>
        <taxon>Alphaproteobacteria</taxon>
        <taxon>Caulobacterales</taxon>
        <taxon>Caulobacteraceae</taxon>
        <taxon>Brevundimonas</taxon>
    </lineage>
</organism>
<protein>
    <submittedName>
        <fullName evidence="2">Uncharacterized protein</fullName>
    </submittedName>
</protein>
<gene>
    <name evidence="2" type="ORF">IFJ75_14245</name>
</gene>
<evidence type="ECO:0000313" key="2">
    <source>
        <dbReference type="EMBL" id="QTC90428.1"/>
    </source>
</evidence>
<evidence type="ECO:0000313" key="3">
    <source>
        <dbReference type="Proteomes" id="UP000663918"/>
    </source>
</evidence>
<dbReference type="AlphaFoldDB" id="A0A975GVB4"/>